<name>A0A1H2Y2X8_9GAMM</name>
<reference evidence="2 3" key="1">
    <citation type="submission" date="2016-10" db="EMBL/GenBank/DDBJ databases">
        <authorList>
            <person name="de Groot N.N."/>
        </authorList>
    </citation>
    <scope>NUCLEOTIDE SEQUENCE [LARGE SCALE GENOMIC DNA]</scope>
    <source>
        <strain evidence="2 3">DSM 19219</strain>
    </source>
</reference>
<dbReference type="Proteomes" id="UP000198500">
    <property type="component" value="Unassembled WGS sequence"/>
</dbReference>
<accession>A0A1H2Y2X8</accession>
<keyword evidence="1" id="KW-0732">Signal</keyword>
<protein>
    <submittedName>
        <fullName evidence="2">Uncharacterized protein</fullName>
    </submittedName>
</protein>
<dbReference type="EMBL" id="FNNI01000003">
    <property type="protein sequence ID" value="SDW98939.1"/>
    <property type="molecule type" value="Genomic_DNA"/>
</dbReference>
<sequence length="165" mass="18487">MSCRYRPWGLAGLLSIWLSACATSPDQPTDLRQALLGLSERASEAVLEDPVWSRPTQDIVLLLAEPDIDNTLSLDTERFTETLTRALLGRSEGPQVLNWQPLMAETELPDNQWLLASRLEADGPPLKLSDRELLPYRLTVELKRPGESDPRWSREFSGAFDATAL</sequence>
<evidence type="ECO:0000256" key="1">
    <source>
        <dbReference type="SAM" id="SignalP"/>
    </source>
</evidence>
<gene>
    <name evidence="2" type="ORF">SAMN05443545_103344</name>
</gene>
<dbReference type="OrthoDB" id="6183111at2"/>
<evidence type="ECO:0000313" key="2">
    <source>
        <dbReference type="EMBL" id="SDW98939.1"/>
    </source>
</evidence>
<dbReference type="STRING" id="574349.SAMN05443545_103344"/>
<feature type="chain" id="PRO_5011552807" evidence="1">
    <location>
        <begin position="23"/>
        <end position="165"/>
    </location>
</feature>
<dbReference type="RefSeq" id="WP_092568913.1">
    <property type="nucleotide sequence ID" value="NZ_BMXH01000009.1"/>
</dbReference>
<feature type="signal peptide" evidence="1">
    <location>
        <begin position="1"/>
        <end position="22"/>
    </location>
</feature>
<dbReference type="AlphaFoldDB" id="A0A1H2Y2X8"/>
<organism evidence="2 3">
    <name type="scientific">Aidingimonas halophila</name>
    <dbReference type="NCBI Taxonomy" id="574349"/>
    <lineage>
        <taxon>Bacteria</taxon>
        <taxon>Pseudomonadati</taxon>
        <taxon>Pseudomonadota</taxon>
        <taxon>Gammaproteobacteria</taxon>
        <taxon>Oceanospirillales</taxon>
        <taxon>Halomonadaceae</taxon>
        <taxon>Aidingimonas</taxon>
    </lineage>
</organism>
<keyword evidence="3" id="KW-1185">Reference proteome</keyword>
<evidence type="ECO:0000313" key="3">
    <source>
        <dbReference type="Proteomes" id="UP000198500"/>
    </source>
</evidence>
<dbReference type="PROSITE" id="PS51257">
    <property type="entry name" value="PROKAR_LIPOPROTEIN"/>
    <property type="match status" value="1"/>
</dbReference>
<proteinExistence type="predicted"/>